<proteinExistence type="predicted"/>
<evidence type="ECO:0000259" key="1">
    <source>
        <dbReference type="PROSITE" id="PS50883"/>
    </source>
</evidence>
<dbReference type="SUPFAM" id="SSF141868">
    <property type="entry name" value="EAL domain-like"/>
    <property type="match status" value="1"/>
</dbReference>
<organism evidence="2 3">
    <name type="scientific">Microcystis flos-aquae Mf_WU_F_19750830_S460</name>
    <dbReference type="NCBI Taxonomy" id="2486237"/>
    <lineage>
        <taxon>Bacteria</taxon>
        <taxon>Bacillati</taxon>
        <taxon>Cyanobacteriota</taxon>
        <taxon>Cyanophyceae</taxon>
        <taxon>Oscillatoriophycideae</taxon>
        <taxon>Chroococcales</taxon>
        <taxon>Microcystaceae</taxon>
        <taxon>Microcystis</taxon>
    </lineage>
</organism>
<dbReference type="Gene3D" id="3.20.20.450">
    <property type="entry name" value="EAL domain"/>
    <property type="match status" value="1"/>
</dbReference>
<name>A0A552LZ38_9CHRO</name>
<dbReference type="AlphaFoldDB" id="A0A552LZ38"/>
<evidence type="ECO:0000313" key="3">
    <source>
        <dbReference type="Proteomes" id="UP000320730"/>
    </source>
</evidence>
<reference evidence="2 3" key="1">
    <citation type="submission" date="2019-01" db="EMBL/GenBank/DDBJ databases">
        <title>Coherence of Microcystis species and biogeography revealed through population genomics.</title>
        <authorList>
            <person name="Perez-Carrascal O.M."/>
            <person name="Terrat Y."/>
            <person name="Giani A."/>
            <person name="Fortin N."/>
            <person name="Tromas N."/>
            <person name="Shapiro B.J."/>
        </authorList>
    </citation>
    <scope>NUCLEOTIDE SEQUENCE [LARGE SCALE GENOMIC DNA]</scope>
    <source>
        <strain evidence="2">Mf_WU_F_19750830_S460</strain>
    </source>
</reference>
<dbReference type="InterPro" id="IPR001633">
    <property type="entry name" value="EAL_dom"/>
</dbReference>
<protein>
    <recommendedName>
        <fullName evidence="1">EAL domain-containing protein</fullName>
    </recommendedName>
</protein>
<dbReference type="PROSITE" id="PS50883">
    <property type="entry name" value="EAL"/>
    <property type="match status" value="1"/>
</dbReference>
<feature type="domain" description="EAL" evidence="1">
    <location>
        <begin position="1"/>
        <end position="75"/>
    </location>
</feature>
<comment type="caution">
    <text evidence="2">The sequence shown here is derived from an EMBL/GenBank/DDBJ whole genome shotgun (WGS) entry which is preliminary data.</text>
</comment>
<sequence length="83" mass="9070">MQSLPSKTKHLAMLSSMISPGQNLNFRVIAVITAGGESLQQLDICQSLDCEEVQGFWLTQVLKPEDVTQCLLSSCSGSHLTLY</sequence>
<gene>
    <name evidence="2" type="ORF">EWV40_04880</name>
</gene>
<dbReference type="EMBL" id="SFAN01000037">
    <property type="protein sequence ID" value="TRV25476.1"/>
    <property type="molecule type" value="Genomic_DNA"/>
</dbReference>
<dbReference type="InterPro" id="IPR035919">
    <property type="entry name" value="EAL_sf"/>
</dbReference>
<dbReference type="Proteomes" id="UP000320730">
    <property type="component" value="Unassembled WGS sequence"/>
</dbReference>
<evidence type="ECO:0000313" key="2">
    <source>
        <dbReference type="EMBL" id="TRV25476.1"/>
    </source>
</evidence>
<accession>A0A552LZ38</accession>